<dbReference type="FunFam" id="2.10.70.80:FF:000001">
    <property type="entry name" value="Sortilin-related VPS10 domain-containing receptor 1"/>
    <property type="match status" value="1"/>
</dbReference>
<evidence type="ECO:0000256" key="17">
    <source>
        <dbReference type="ARBA" id="ARBA00031354"/>
    </source>
</evidence>
<evidence type="ECO:0000256" key="2">
    <source>
        <dbReference type="ARBA" id="ARBA00004488"/>
    </source>
</evidence>
<comment type="similarity">
    <text evidence="3">Belongs to the VPS10-related sortilin family.</text>
</comment>
<keyword evidence="11" id="KW-0333">Golgi apparatus</keyword>
<keyword evidence="12 21" id="KW-0472">Membrane</keyword>
<dbReference type="InterPro" id="IPR050310">
    <property type="entry name" value="VPS10-sortilin"/>
</dbReference>
<feature type="transmembrane region" description="Helical" evidence="21">
    <location>
        <begin position="1334"/>
        <end position="1359"/>
    </location>
</feature>
<accession>A0A162I492</accession>
<dbReference type="InterPro" id="IPR006581">
    <property type="entry name" value="VPS10"/>
</dbReference>
<name>A0A162I492_9EURO</name>
<evidence type="ECO:0000256" key="13">
    <source>
        <dbReference type="ARBA" id="ARBA00023170"/>
    </source>
</evidence>
<evidence type="ECO:0000256" key="21">
    <source>
        <dbReference type="SAM" id="Phobius"/>
    </source>
</evidence>
<comment type="function">
    <text evidence="15">Functions as a sorting receptor in the Golgi compartment required for the intracellular sorting and delivery of soluble vacuolar proteins, like carboxypeptidase Y (CPY) and proteinase A. Executes multiple rounds of sorting by cycling between the late Golgi and a prevacuolar endosome-like compartment.</text>
</comment>
<keyword evidence="6 21" id="KW-0812">Transmembrane</keyword>
<evidence type="ECO:0000256" key="5">
    <source>
        <dbReference type="ARBA" id="ARBA00022448"/>
    </source>
</evidence>
<evidence type="ECO:0000256" key="12">
    <source>
        <dbReference type="ARBA" id="ARBA00023136"/>
    </source>
</evidence>
<comment type="caution">
    <text evidence="24">The sequence shown here is derived from an EMBL/GenBank/DDBJ whole genome shotgun (WGS) entry which is preliminary data.</text>
</comment>
<evidence type="ECO:0000256" key="9">
    <source>
        <dbReference type="ARBA" id="ARBA00022927"/>
    </source>
</evidence>
<keyword evidence="10 21" id="KW-1133">Transmembrane helix</keyword>
<evidence type="ECO:0000256" key="6">
    <source>
        <dbReference type="ARBA" id="ARBA00022692"/>
    </source>
</evidence>
<comment type="subcellular location">
    <subcellularLocation>
        <location evidence="1">Golgi apparatus</location>
        <location evidence="1">trans-Golgi network membrane</location>
        <topology evidence="1">Multi-pass membrane protein</topology>
    </subcellularLocation>
    <subcellularLocation>
        <location evidence="2">Prevacuolar compartment membrane</location>
        <topology evidence="2">Multi-pass membrane protein</topology>
    </subcellularLocation>
</comment>
<evidence type="ECO:0000256" key="11">
    <source>
        <dbReference type="ARBA" id="ARBA00023034"/>
    </source>
</evidence>
<dbReference type="PANTHER" id="PTHR12106">
    <property type="entry name" value="SORTILIN RELATED"/>
    <property type="match status" value="1"/>
</dbReference>
<dbReference type="Proteomes" id="UP000242877">
    <property type="component" value="Unassembled WGS sequence"/>
</dbReference>
<dbReference type="OrthoDB" id="443634at2759"/>
<keyword evidence="8" id="KW-0677">Repeat</keyword>
<keyword evidence="25" id="KW-1185">Reference proteome</keyword>
<dbReference type="EMBL" id="AZGZ01000026">
    <property type="protein sequence ID" value="KZZ88393.1"/>
    <property type="molecule type" value="Genomic_DNA"/>
</dbReference>
<evidence type="ECO:0000256" key="20">
    <source>
        <dbReference type="ARBA" id="ARBA00032910"/>
    </source>
</evidence>
<dbReference type="GO" id="GO:0016020">
    <property type="term" value="C:membrane"/>
    <property type="evidence" value="ECO:0007669"/>
    <property type="project" value="InterPro"/>
</dbReference>
<evidence type="ECO:0000256" key="15">
    <source>
        <dbReference type="ARBA" id="ARBA00025569"/>
    </source>
</evidence>
<evidence type="ECO:0000256" key="18">
    <source>
        <dbReference type="ARBA" id="ARBA00031902"/>
    </source>
</evidence>
<dbReference type="Gene3D" id="3.30.60.270">
    <property type="match status" value="2"/>
</dbReference>
<reference evidence="24 25" key="1">
    <citation type="journal article" date="2016" name="Genome Biol. Evol.">
        <title>Divergent and convergent evolution of fungal pathogenicity.</title>
        <authorList>
            <person name="Shang Y."/>
            <person name="Xiao G."/>
            <person name="Zheng P."/>
            <person name="Cen K."/>
            <person name="Zhan S."/>
            <person name="Wang C."/>
        </authorList>
    </citation>
    <scope>NUCLEOTIDE SEQUENCE [LARGE SCALE GENOMIC DNA]</scope>
    <source>
        <strain evidence="24 25">ARSEF 7405</strain>
    </source>
</reference>
<dbReference type="InterPro" id="IPR031777">
    <property type="entry name" value="Sortilin_C"/>
</dbReference>
<dbReference type="InterPro" id="IPR036278">
    <property type="entry name" value="Sialidase_sf"/>
</dbReference>
<evidence type="ECO:0000256" key="16">
    <source>
        <dbReference type="ARBA" id="ARBA00031250"/>
    </source>
</evidence>
<dbReference type="GO" id="GO:0006623">
    <property type="term" value="P:protein targeting to vacuole"/>
    <property type="evidence" value="ECO:0007669"/>
    <property type="project" value="TreeGrafter"/>
</dbReference>
<keyword evidence="5" id="KW-0813">Transport</keyword>
<protein>
    <recommendedName>
        <fullName evidence="4">Vacuolar protein sorting/targeting protein 10</fullName>
    </recommendedName>
    <alternativeName>
        <fullName evidence="17">Carboxypeptidase Y receptor</fullName>
    </alternativeName>
    <alternativeName>
        <fullName evidence="16 18">Sortilin VPS10</fullName>
    </alternativeName>
    <alternativeName>
        <fullName evidence="19 20">Vacuolar carboxypeptidase Sorting receptor VPS10</fullName>
    </alternativeName>
</protein>
<dbReference type="SUPFAM" id="SSF110296">
    <property type="entry name" value="Oligoxyloglucan reducing end-specific cellobiohydrolase"/>
    <property type="match status" value="1"/>
</dbReference>
<feature type="domain" description="VPS10" evidence="23">
    <location>
        <begin position="689"/>
        <end position="1326"/>
    </location>
</feature>
<evidence type="ECO:0000256" key="22">
    <source>
        <dbReference type="SAM" id="SignalP"/>
    </source>
</evidence>
<organism evidence="24 25">
    <name type="scientific">Ascosphaera apis ARSEF 7405</name>
    <dbReference type="NCBI Taxonomy" id="392613"/>
    <lineage>
        <taxon>Eukaryota</taxon>
        <taxon>Fungi</taxon>
        <taxon>Dikarya</taxon>
        <taxon>Ascomycota</taxon>
        <taxon>Pezizomycotina</taxon>
        <taxon>Eurotiomycetes</taxon>
        <taxon>Eurotiomycetidae</taxon>
        <taxon>Onygenales</taxon>
        <taxon>Ascosphaeraceae</taxon>
        <taxon>Ascosphaera</taxon>
    </lineage>
</organism>
<dbReference type="FunFam" id="3.30.60.270:FF:000005">
    <property type="entry name" value="Sortilin"/>
    <property type="match status" value="2"/>
</dbReference>
<keyword evidence="13" id="KW-0675">Receptor</keyword>
<dbReference type="GO" id="GO:0005829">
    <property type="term" value="C:cytosol"/>
    <property type="evidence" value="ECO:0007669"/>
    <property type="project" value="GOC"/>
</dbReference>
<feature type="domain" description="VPS10" evidence="23">
    <location>
        <begin position="50"/>
        <end position="653"/>
    </location>
</feature>
<proteinExistence type="inferred from homology"/>
<keyword evidence="7 22" id="KW-0732">Signal</keyword>
<evidence type="ECO:0000256" key="19">
    <source>
        <dbReference type="ARBA" id="ARBA00032705"/>
    </source>
</evidence>
<dbReference type="GO" id="GO:0005794">
    <property type="term" value="C:Golgi apparatus"/>
    <property type="evidence" value="ECO:0007669"/>
    <property type="project" value="UniProtKB-SubCell"/>
</dbReference>
<dbReference type="SUPFAM" id="SSF50939">
    <property type="entry name" value="Sialidases"/>
    <property type="match status" value="2"/>
</dbReference>
<feature type="chain" id="PRO_5007835546" description="Vacuolar protein sorting/targeting protein 10" evidence="22">
    <location>
        <begin position="23"/>
        <end position="1464"/>
    </location>
</feature>
<evidence type="ECO:0000256" key="3">
    <source>
        <dbReference type="ARBA" id="ARBA00008251"/>
    </source>
</evidence>
<evidence type="ECO:0000256" key="1">
    <source>
        <dbReference type="ARBA" id="ARBA00004166"/>
    </source>
</evidence>
<dbReference type="VEuPathDB" id="FungiDB:AAP_04965"/>
<dbReference type="Gene3D" id="2.10.70.80">
    <property type="match status" value="2"/>
</dbReference>
<gene>
    <name evidence="24" type="ORF">AAP_04965</name>
</gene>
<dbReference type="GO" id="GO:0006896">
    <property type="term" value="P:Golgi to vacuole transport"/>
    <property type="evidence" value="ECO:0007669"/>
    <property type="project" value="TreeGrafter"/>
</dbReference>
<evidence type="ECO:0000313" key="24">
    <source>
        <dbReference type="EMBL" id="KZZ88393.1"/>
    </source>
</evidence>
<dbReference type="CDD" id="cd15482">
    <property type="entry name" value="Sialidase_non-viral"/>
    <property type="match status" value="1"/>
</dbReference>
<evidence type="ECO:0000313" key="25">
    <source>
        <dbReference type="Proteomes" id="UP000242877"/>
    </source>
</evidence>
<dbReference type="InterPro" id="IPR031778">
    <property type="entry name" value="Sortilin_N"/>
</dbReference>
<dbReference type="InterPro" id="IPR015943">
    <property type="entry name" value="WD40/YVTN_repeat-like_dom_sf"/>
</dbReference>
<dbReference type="Pfam" id="PF15902">
    <property type="entry name" value="Sortilin-Vps10"/>
    <property type="match status" value="2"/>
</dbReference>
<dbReference type="Gene3D" id="2.130.10.10">
    <property type="entry name" value="YVTN repeat-like/Quinoprotein amine dehydrogenase"/>
    <property type="match status" value="2"/>
</dbReference>
<dbReference type="SMART" id="SM00602">
    <property type="entry name" value="VPS10"/>
    <property type="match status" value="2"/>
</dbReference>
<feature type="transmembrane region" description="Helical" evidence="21">
    <location>
        <begin position="1393"/>
        <end position="1414"/>
    </location>
</feature>
<sequence length="1464" mass="164590">MIIWRYLLAVGSLLLMAGLTSADKDNGPKITSTEFATEPRSLFYFEDSDIILLREPVERTIYRSTDAGKSWKPTAYVLSRGTKTHWVTEDAAETWREFEIKSEVDVPMLVFHGRDSKKVILQDGCAGFLCEPKAYYTDDGFKSNKLFMENAWQCLWAVSTPKFGEGLDLDKTIDDRILCIVPGVASFKDTENRLVYSDDYFKGGKQKEAPLNNGRAVSGVVSAVSVTKYLLAAVKSVRTNELALYVSDDANHWHRAEFDNHKLEEMSYTVLDSTDYSIQISVSTSPNRFNPMGSIFTSNSNGTYFTRNVEHVNGNELGLVDFEKVSGIDGIMMVNTVKNWEEIEKSLGKTKKLVSQISYDGGRTFKDLHVPKSEDKLHLHSVTSLNNVGRVFSSPAPGLVMGIGNTGDHLKDYSDGDLYVSDDGGRHWWKALSETQKYEFGDQGAVLVAVKDEGRTNKISYSLNHGKDWKSAELPQKIKAVTLTTTPDSTSLKFLLIGKAKENDGDKVYVMAIDFSDMHERHCSDKDFERWPARLNRDGEPICVMGQKQFYRRRKADADCFVNEEFKDPQPEFEPCACSEADFECDFNFVRSEDGKECVPTSALQIPEGQCKNKDDKYKGPSGYRLIPGNACQRKDGKELDKEVERSCKDADQAPVNTDIVATKKFFTTDRLPNYFYIERGASSSGHDETILMHTDQEEVWITHDHGRNWEQILKGKDIVRVVPHRYFNDVVYFLTNTETGYWTIDRGVTVNKFTAPAPFTRDKRLSPMQFHPTNRDWILWTGAADGCPTGTHCSNAHYSTNRGADWKLLNRYVKRCDFIAREGKDVSDSLIFCEQLENENPKSKHLQLISSEDWFAKKTVHFENIMDFATMSEFIIVAARANDSLKVDASIDGKTFAEAKFPYNFNPSFQSAYTVLDSSTHSVMLHVTVNNEPGREFGSILKSNSNGTSYVLSLEGVNRDKNGYVDFEKMLSLEGVALANIVGNLEDVEKKKSKKMLKTMITHNDGSEWAYLTPPEKDSEGRKWDCKPGKDLSKCALHLHAFTEDKDFRDTYSSPSAVGLLIGLGNVGEYLGLRSEANTFLSRDGGITWKEIRKGVHAWEFGDQGSIIALVPEGKPTKTLSYSLDEGETWREFQFSEVDMQIEDISTVPSDNSRNFVLWGKEVGSGGKPGFSAVNVDFSGLKERSQKCKFNEDNPTADDYYLWEPKHPLQKDNCLFGHIAQYHRKKTESECYNDEGIQHLSHIKKNCECTRRDYECDYNFARSKGGACTLISGLDPADPTEICRADQDAVEWYEPTGYRKIPLSTCEGGLQLDHIVAHPCPKKEKEFKKKHPGISGVALFFAITVPIVVALGVGYYVYTKWDGKFGHIRLGDTPSGTRGIFDSDSPLVRGSATAISAVVAVASAIPLLFSSLWRSFKSRFSRSQRPYASRGAFAARRGDYMGVADDEDELLGTDDFEDDEPEA</sequence>
<evidence type="ECO:0000256" key="10">
    <source>
        <dbReference type="ARBA" id="ARBA00022989"/>
    </source>
</evidence>
<keyword evidence="14" id="KW-0325">Glycoprotein</keyword>
<keyword evidence="9" id="KW-0653">Protein transport</keyword>
<evidence type="ECO:0000259" key="23">
    <source>
        <dbReference type="SMART" id="SM00602"/>
    </source>
</evidence>
<evidence type="ECO:0000256" key="8">
    <source>
        <dbReference type="ARBA" id="ARBA00022737"/>
    </source>
</evidence>
<dbReference type="GO" id="GO:0006895">
    <property type="term" value="P:Golgi to endosome transport"/>
    <property type="evidence" value="ECO:0007669"/>
    <property type="project" value="TreeGrafter"/>
</dbReference>
<feature type="signal peptide" evidence="22">
    <location>
        <begin position="1"/>
        <end position="22"/>
    </location>
</feature>
<dbReference type="Pfam" id="PF15901">
    <property type="entry name" value="Sortilin_C"/>
    <property type="match status" value="2"/>
</dbReference>
<evidence type="ECO:0000256" key="7">
    <source>
        <dbReference type="ARBA" id="ARBA00022729"/>
    </source>
</evidence>
<evidence type="ECO:0000256" key="4">
    <source>
        <dbReference type="ARBA" id="ARBA00015369"/>
    </source>
</evidence>
<dbReference type="PANTHER" id="PTHR12106:SF27">
    <property type="entry name" value="SORTILIN-RELATED RECEPTOR"/>
    <property type="match status" value="1"/>
</dbReference>
<evidence type="ECO:0000256" key="14">
    <source>
        <dbReference type="ARBA" id="ARBA00023180"/>
    </source>
</evidence>